<feature type="non-terminal residue" evidence="8">
    <location>
        <position position="460"/>
    </location>
</feature>
<evidence type="ECO:0000256" key="4">
    <source>
        <dbReference type="ARBA" id="ARBA00022750"/>
    </source>
</evidence>
<proteinExistence type="inferred from homology"/>
<dbReference type="PRINTS" id="PR00792">
    <property type="entry name" value="PEPSIN"/>
</dbReference>
<dbReference type="PANTHER" id="PTHR47966">
    <property type="entry name" value="BETA-SITE APP-CLEAVING ENZYME, ISOFORM A-RELATED"/>
    <property type="match status" value="1"/>
</dbReference>
<dbReference type="OrthoDB" id="771136at2759"/>
<evidence type="ECO:0000256" key="1">
    <source>
        <dbReference type="ARBA" id="ARBA00007447"/>
    </source>
</evidence>
<dbReference type="RefSeq" id="XP_040781541.1">
    <property type="nucleotide sequence ID" value="XM_040915543.1"/>
</dbReference>
<dbReference type="InterPro" id="IPR021109">
    <property type="entry name" value="Peptidase_aspartic_dom_sf"/>
</dbReference>
<feature type="active site" evidence="6">
    <location>
        <position position="266"/>
    </location>
</feature>
<keyword evidence="5" id="KW-0378">Hydrolase</keyword>
<dbReference type="PROSITE" id="PS51767">
    <property type="entry name" value="PEPTIDASE_A1"/>
    <property type="match status" value="1"/>
</dbReference>
<evidence type="ECO:0000256" key="6">
    <source>
        <dbReference type="PIRSR" id="PIRSR601461-1"/>
    </source>
</evidence>
<evidence type="ECO:0000313" key="8">
    <source>
        <dbReference type="EMBL" id="KAF3770580.1"/>
    </source>
</evidence>
<dbReference type="InterPro" id="IPR001461">
    <property type="entry name" value="Aspartic_peptidase_A1"/>
</dbReference>
<dbReference type="Pfam" id="PF00026">
    <property type="entry name" value="Asp"/>
    <property type="match status" value="1"/>
</dbReference>
<dbReference type="Proteomes" id="UP000803844">
    <property type="component" value="Unassembled WGS sequence"/>
</dbReference>
<dbReference type="SUPFAM" id="SSF50630">
    <property type="entry name" value="Acid proteases"/>
    <property type="match status" value="1"/>
</dbReference>
<dbReference type="Gene3D" id="2.40.70.10">
    <property type="entry name" value="Acid Proteases"/>
    <property type="match status" value="2"/>
</dbReference>
<evidence type="ECO:0000313" key="9">
    <source>
        <dbReference type="Proteomes" id="UP000803844"/>
    </source>
</evidence>
<reference evidence="8" key="1">
    <citation type="journal article" date="2020" name="Phytopathology">
        <title>Genome sequence of the chestnut blight fungus Cryphonectria parasitica EP155: A fundamental resource for an archetypical invasive plant pathogen.</title>
        <authorList>
            <person name="Crouch J.A."/>
            <person name="Dawe A."/>
            <person name="Aerts A."/>
            <person name="Barry K."/>
            <person name="Churchill A.C.L."/>
            <person name="Grimwood J."/>
            <person name="Hillman B."/>
            <person name="Milgroom M.G."/>
            <person name="Pangilinan J."/>
            <person name="Smith M."/>
            <person name="Salamov A."/>
            <person name="Schmutz J."/>
            <person name="Yadav J."/>
            <person name="Grigoriev I.V."/>
            <person name="Nuss D."/>
        </authorList>
    </citation>
    <scope>NUCLEOTIDE SEQUENCE</scope>
    <source>
        <strain evidence="8">EP155</strain>
    </source>
</reference>
<dbReference type="InterPro" id="IPR033121">
    <property type="entry name" value="PEPTIDASE_A1"/>
</dbReference>
<evidence type="ECO:0000256" key="2">
    <source>
        <dbReference type="ARBA" id="ARBA00022670"/>
    </source>
</evidence>
<keyword evidence="9" id="KW-1185">Reference proteome</keyword>
<keyword evidence="2 8" id="KW-0645">Protease</keyword>
<dbReference type="GeneID" id="63832672"/>
<evidence type="ECO:0000259" key="7">
    <source>
        <dbReference type="PROSITE" id="PS51767"/>
    </source>
</evidence>
<dbReference type="EMBL" id="MU032344">
    <property type="protein sequence ID" value="KAF3770580.1"/>
    <property type="molecule type" value="Genomic_DNA"/>
</dbReference>
<keyword evidence="4" id="KW-0064">Aspartyl protease</keyword>
<comment type="caution">
    <text evidence="8">The sequence shown here is derived from an EMBL/GenBank/DDBJ whole genome shotgun (WGS) entry which is preliminary data.</text>
</comment>
<dbReference type="GO" id="GO:0004190">
    <property type="term" value="F:aspartic-type endopeptidase activity"/>
    <property type="evidence" value="ECO:0007669"/>
    <property type="project" value="UniProtKB-KW"/>
</dbReference>
<dbReference type="InterPro" id="IPR033876">
    <property type="entry name" value="SAP-like"/>
</dbReference>
<feature type="non-terminal residue" evidence="8">
    <location>
        <position position="1"/>
    </location>
</feature>
<organism evidence="8 9">
    <name type="scientific">Cryphonectria parasitica (strain ATCC 38755 / EP155)</name>
    <dbReference type="NCBI Taxonomy" id="660469"/>
    <lineage>
        <taxon>Eukaryota</taxon>
        <taxon>Fungi</taxon>
        <taxon>Dikarya</taxon>
        <taxon>Ascomycota</taxon>
        <taxon>Pezizomycotina</taxon>
        <taxon>Sordariomycetes</taxon>
        <taxon>Sordariomycetidae</taxon>
        <taxon>Diaporthales</taxon>
        <taxon>Cryphonectriaceae</taxon>
        <taxon>Cryphonectria-Endothia species complex</taxon>
        <taxon>Cryphonectria</taxon>
    </lineage>
</organism>
<comment type="similarity">
    <text evidence="1">Belongs to the peptidase A1 family.</text>
</comment>
<sequence length="460" mass="47520">LLLLAISFLPGTSAQCDEDEPCFHMHVVHSTNRNVFSKRAIDVQLANRSDIAYYAQLNIGTPAQQVYVQLDTGSFELWVNPTCSSLSSSDATFCQATGFYNESESSTVKALTTGKTLAYGLGSANITYVEDSISLPGAAEPMTNVQFGVATSSTEEFSGILGIGYGMGKTTTYPNFVDQLSLQNQTSVKAFSVGLGSKTEQEGAIVFGGIDTSKFAGTLATLPIIPAADSPDGVPRYWVSMNNMSLTPPNGVVKTYANTSIDVFFDTGATLTLLPSDIANAIGKDFGASEADSDGYYTVDCSLVDIDGTVNFAFDGVTVAVPYNEFIRQTTSGSTTTCVLGITASDSFTLLGDTFLRNAYAVFDLDNNQIHLQQYQNCGSTPAAVANASDFVGLQGKCTASTAKMNMGMSGSAATSTGKAAGSSSSTGTGTVVVTGIPAAATSTATATGTATGAGSSASA</sequence>
<protein>
    <submittedName>
        <fullName evidence="8">Acid protease</fullName>
    </submittedName>
</protein>
<dbReference type="PANTHER" id="PTHR47966:SF65">
    <property type="entry name" value="ASPARTIC-TYPE ENDOPEPTIDASE"/>
    <property type="match status" value="1"/>
</dbReference>
<name>A0A9P4YDD0_CRYP1</name>
<keyword evidence="3" id="KW-0732">Signal</keyword>
<gene>
    <name evidence="8" type="ORF">M406DRAFT_219350</name>
</gene>
<feature type="active site" evidence="6">
    <location>
        <position position="71"/>
    </location>
</feature>
<dbReference type="CDD" id="cd05474">
    <property type="entry name" value="SAP_like"/>
    <property type="match status" value="1"/>
</dbReference>
<evidence type="ECO:0000256" key="5">
    <source>
        <dbReference type="ARBA" id="ARBA00022801"/>
    </source>
</evidence>
<dbReference type="AlphaFoldDB" id="A0A9P4YDD0"/>
<dbReference type="GO" id="GO:0006508">
    <property type="term" value="P:proteolysis"/>
    <property type="evidence" value="ECO:0007669"/>
    <property type="project" value="UniProtKB-KW"/>
</dbReference>
<evidence type="ECO:0000256" key="3">
    <source>
        <dbReference type="ARBA" id="ARBA00022729"/>
    </source>
</evidence>
<feature type="domain" description="Peptidase A1" evidence="7">
    <location>
        <begin position="53"/>
        <end position="373"/>
    </location>
</feature>
<accession>A0A9P4YDD0</accession>